<evidence type="ECO:0000313" key="2">
    <source>
        <dbReference type="Proteomes" id="UP000271925"/>
    </source>
</evidence>
<evidence type="ECO:0000313" key="1">
    <source>
        <dbReference type="EMBL" id="RRB02070.1"/>
    </source>
</evidence>
<dbReference type="OrthoDB" id="954262at2"/>
<dbReference type="Pfam" id="PF13668">
    <property type="entry name" value="Ferritin_2"/>
    <property type="match status" value="1"/>
</dbReference>
<sequence length="237" mass="25437">MENSPLQRKTGLTGLIFEPVKRRFFLRIAGVSVITSTALLSACNKDDDMSPVADGAVDLGKDDTGILNYAYALEQLEAAFYTQVVKTPYASMPAAELQLLTDIRDHEIAHREFLKAALGAAAIPALEVNFSAITFTDRASVLGAAKTFEDLGVSAYNGAGKFIMNKDYLLLAGKIVSVEARHAAAIRDLLNPKTADFAPDALIDGNGLEKVNDFNTVLTAAQPFIKTIISGMNLPTK</sequence>
<reference evidence="1 2" key="1">
    <citation type="submission" date="2018-11" db="EMBL/GenBank/DDBJ databases">
        <authorList>
            <person name="Zhou Z."/>
            <person name="Wang G."/>
        </authorList>
    </citation>
    <scope>NUCLEOTIDE SEQUENCE [LARGE SCALE GENOMIC DNA]</scope>
    <source>
        <strain evidence="1 2">KCTC52004</strain>
    </source>
</reference>
<keyword evidence="2" id="KW-1185">Reference proteome</keyword>
<dbReference type="SUPFAM" id="SSF47240">
    <property type="entry name" value="Ferritin-like"/>
    <property type="match status" value="1"/>
</dbReference>
<dbReference type="AlphaFoldDB" id="A0A3P1BLT7"/>
<proteinExistence type="predicted"/>
<dbReference type="EMBL" id="RQJO01000009">
    <property type="protein sequence ID" value="RRB02070.1"/>
    <property type="molecule type" value="Genomic_DNA"/>
</dbReference>
<accession>A0A3P1BLT7</accession>
<organism evidence="1 2">
    <name type="scientific">Larkinella rosea</name>
    <dbReference type="NCBI Taxonomy" id="2025312"/>
    <lineage>
        <taxon>Bacteria</taxon>
        <taxon>Pseudomonadati</taxon>
        <taxon>Bacteroidota</taxon>
        <taxon>Cytophagia</taxon>
        <taxon>Cytophagales</taxon>
        <taxon>Spirosomataceae</taxon>
        <taxon>Larkinella</taxon>
    </lineage>
</organism>
<gene>
    <name evidence="1" type="ORF">EHT25_16395</name>
</gene>
<dbReference type="InterPro" id="IPR009078">
    <property type="entry name" value="Ferritin-like_SF"/>
</dbReference>
<comment type="caution">
    <text evidence="1">The sequence shown here is derived from an EMBL/GenBank/DDBJ whole genome shotgun (WGS) entry which is preliminary data.</text>
</comment>
<protein>
    <submittedName>
        <fullName evidence="1">Ferritin-like domain-containing protein</fullName>
    </submittedName>
</protein>
<name>A0A3P1BLT7_9BACT</name>
<dbReference type="RefSeq" id="WP_124876234.1">
    <property type="nucleotide sequence ID" value="NZ_RQJO01000009.1"/>
</dbReference>
<dbReference type="Proteomes" id="UP000271925">
    <property type="component" value="Unassembled WGS sequence"/>
</dbReference>